<organism evidence="5 6">
    <name type="scientific">Geomicrobium halophilum</name>
    <dbReference type="NCBI Taxonomy" id="549000"/>
    <lineage>
        <taxon>Bacteria</taxon>
        <taxon>Bacillati</taxon>
        <taxon>Bacillota</taxon>
        <taxon>Bacilli</taxon>
        <taxon>Bacillales</taxon>
        <taxon>Geomicrobium</taxon>
    </lineage>
</organism>
<dbReference type="InterPro" id="IPR036388">
    <property type="entry name" value="WH-like_DNA-bd_sf"/>
</dbReference>
<dbReference type="GO" id="GO:0003677">
    <property type="term" value="F:DNA binding"/>
    <property type="evidence" value="ECO:0007669"/>
    <property type="project" value="UniProtKB-KW"/>
</dbReference>
<accession>A0A841Q2Q1</accession>
<evidence type="ECO:0000256" key="3">
    <source>
        <dbReference type="ARBA" id="ARBA00023163"/>
    </source>
</evidence>
<keyword evidence="1" id="KW-0805">Transcription regulation</keyword>
<dbReference type="NCBIfam" id="NF033788">
    <property type="entry name" value="HTH_metalloreg"/>
    <property type="match status" value="1"/>
</dbReference>
<dbReference type="SMART" id="SM00418">
    <property type="entry name" value="HTH_ARSR"/>
    <property type="match status" value="1"/>
</dbReference>
<dbReference type="Gene3D" id="1.10.10.10">
    <property type="entry name" value="Winged helix-like DNA-binding domain superfamily/Winged helix DNA-binding domain"/>
    <property type="match status" value="1"/>
</dbReference>
<reference evidence="5 6" key="1">
    <citation type="submission" date="2020-08" db="EMBL/GenBank/DDBJ databases">
        <title>Genomic Encyclopedia of Type Strains, Phase IV (KMG-IV): sequencing the most valuable type-strain genomes for metagenomic binning, comparative biology and taxonomic classification.</title>
        <authorList>
            <person name="Goeker M."/>
        </authorList>
    </citation>
    <scope>NUCLEOTIDE SEQUENCE [LARGE SCALE GENOMIC DNA]</scope>
    <source>
        <strain evidence="5 6">DSM 21769</strain>
    </source>
</reference>
<dbReference type="PANTHER" id="PTHR33154:SF18">
    <property type="entry name" value="ARSENICAL RESISTANCE OPERON REPRESSOR"/>
    <property type="match status" value="1"/>
</dbReference>
<keyword evidence="3" id="KW-0804">Transcription</keyword>
<dbReference type="EMBL" id="JACHHJ010000005">
    <property type="protein sequence ID" value="MBB6451088.1"/>
    <property type="molecule type" value="Genomic_DNA"/>
</dbReference>
<protein>
    <submittedName>
        <fullName evidence="5">ArsR family transcriptional regulator</fullName>
    </submittedName>
</protein>
<dbReference type="Proteomes" id="UP000568839">
    <property type="component" value="Unassembled WGS sequence"/>
</dbReference>
<evidence type="ECO:0000259" key="4">
    <source>
        <dbReference type="PROSITE" id="PS50987"/>
    </source>
</evidence>
<dbReference type="Pfam" id="PF01022">
    <property type="entry name" value="HTH_5"/>
    <property type="match status" value="1"/>
</dbReference>
<keyword evidence="6" id="KW-1185">Reference proteome</keyword>
<gene>
    <name evidence="5" type="ORF">HNR44_003082</name>
</gene>
<dbReference type="AlphaFoldDB" id="A0A841Q2Q1"/>
<dbReference type="InterPro" id="IPR001845">
    <property type="entry name" value="HTH_ArsR_DNA-bd_dom"/>
</dbReference>
<dbReference type="SUPFAM" id="SSF46785">
    <property type="entry name" value="Winged helix' DNA-binding domain"/>
    <property type="match status" value="1"/>
</dbReference>
<evidence type="ECO:0000256" key="1">
    <source>
        <dbReference type="ARBA" id="ARBA00023015"/>
    </source>
</evidence>
<dbReference type="PROSITE" id="PS50987">
    <property type="entry name" value="HTH_ARSR_2"/>
    <property type="match status" value="1"/>
</dbReference>
<evidence type="ECO:0000313" key="5">
    <source>
        <dbReference type="EMBL" id="MBB6451088.1"/>
    </source>
</evidence>
<dbReference type="InterPro" id="IPR011991">
    <property type="entry name" value="ArsR-like_HTH"/>
</dbReference>
<feature type="domain" description="HTH arsR-type" evidence="4">
    <location>
        <begin position="5"/>
        <end position="100"/>
    </location>
</feature>
<evidence type="ECO:0000256" key="2">
    <source>
        <dbReference type="ARBA" id="ARBA00023125"/>
    </source>
</evidence>
<evidence type="ECO:0000313" key="6">
    <source>
        <dbReference type="Proteomes" id="UP000568839"/>
    </source>
</evidence>
<proteinExistence type="predicted"/>
<dbReference type="InterPro" id="IPR051081">
    <property type="entry name" value="HTH_MetalResp_TranReg"/>
</dbReference>
<dbReference type="PANTHER" id="PTHR33154">
    <property type="entry name" value="TRANSCRIPTIONAL REGULATOR, ARSR FAMILY"/>
    <property type="match status" value="1"/>
</dbReference>
<dbReference type="CDD" id="cd00090">
    <property type="entry name" value="HTH_ARSR"/>
    <property type="match status" value="1"/>
</dbReference>
<dbReference type="GO" id="GO:0003700">
    <property type="term" value="F:DNA-binding transcription factor activity"/>
    <property type="evidence" value="ECO:0007669"/>
    <property type="project" value="InterPro"/>
</dbReference>
<name>A0A841Q2Q1_9BACL</name>
<sequence length="116" mass="13451">MITSPKKLSYMEVANGIKVMSDPTRLLILKLVESKEYCVCQLVEMFDISQPAMSQHLGKLKKEGLLKERRRGQWRFYSIDESSSQISLIRVILSQIDDEDEQFLKLLEKEAPIDCQ</sequence>
<dbReference type="InterPro" id="IPR036390">
    <property type="entry name" value="WH_DNA-bd_sf"/>
</dbReference>
<dbReference type="PRINTS" id="PR00778">
    <property type="entry name" value="HTHARSR"/>
</dbReference>
<keyword evidence="2" id="KW-0238">DNA-binding</keyword>
<comment type="caution">
    <text evidence="5">The sequence shown here is derived from an EMBL/GenBank/DDBJ whole genome shotgun (WGS) entry which is preliminary data.</text>
</comment>